<dbReference type="Pfam" id="PF07654">
    <property type="entry name" value="C1-set"/>
    <property type="match status" value="1"/>
</dbReference>
<dbReference type="PANTHER" id="PTHR19256">
    <property type="entry name" value="T-CELL RECEPTOR GAMMA CHAIN"/>
    <property type="match status" value="1"/>
</dbReference>
<keyword evidence="3" id="KW-1133">Transmembrane helix</keyword>
<evidence type="ECO:0000313" key="9">
    <source>
        <dbReference type="Proteomes" id="UP000694546"/>
    </source>
</evidence>
<evidence type="ECO:0000256" key="3">
    <source>
        <dbReference type="ARBA" id="ARBA00022989"/>
    </source>
</evidence>
<dbReference type="Pfam" id="PF07686">
    <property type="entry name" value="V-set"/>
    <property type="match status" value="1"/>
</dbReference>
<keyword evidence="5" id="KW-0675">Receptor</keyword>
<dbReference type="SMART" id="SM00409">
    <property type="entry name" value="IG"/>
    <property type="match status" value="2"/>
</dbReference>
<keyword evidence="6" id="KW-0393">Immunoglobulin domain</keyword>
<organism evidence="8 9">
    <name type="scientific">Gadus morhua</name>
    <name type="common">Atlantic cod</name>
    <dbReference type="NCBI Taxonomy" id="8049"/>
    <lineage>
        <taxon>Eukaryota</taxon>
        <taxon>Metazoa</taxon>
        <taxon>Chordata</taxon>
        <taxon>Craniata</taxon>
        <taxon>Vertebrata</taxon>
        <taxon>Euteleostomi</taxon>
        <taxon>Actinopterygii</taxon>
        <taxon>Neopterygii</taxon>
        <taxon>Teleostei</taxon>
        <taxon>Neoteleostei</taxon>
        <taxon>Acanthomorphata</taxon>
        <taxon>Zeiogadaria</taxon>
        <taxon>Gadariae</taxon>
        <taxon>Gadiformes</taxon>
        <taxon>Gadoidei</taxon>
        <taxon>Gadidae</taxon>
        <taxon>Gadus</taxon>
    </lineage>
</organism>
<reference evidence="8" key="2">
    <citation type="submission" date="2025-09" db="UniProtKB">
        <authorList>
            <consortium name="Ensembl"/>
        </authorList>
    </citation>
    <scope>IDENTIFICATION</scope>
</reference>
<sequence>MTWSSILSSEVKAPPLLCLGVFISRWFLCLSSSPPPLLTLNPAHLSAGQPETFPLHTDNMLGTLCSLLAALTCVSAVTVVTQQPSVVTLTRGETASMDCNMGSVIDRRAFWFKQIPGGVPQFVLQFHLNLPNVTYGPGFSSPHFTSTCKTVSDCRLIINNVEEGDSAVYHCNTWDDPAKELVFGGGTKVIVTGSSLPPPVLTFYRPSTNPLSSSHAALVCLARQMSIGFAEVSWLVNGSPVTEGTWTSTAVQHPDKSFQLSSHLSLRACDFSEDRSYTCKVTVGSSSFEKTMRMSECRSTAE</sequence>
<keyword evidence="9" id="KW-1185">Reference proteome</keyword>
<feature type="domain" description="Ig-like" evidence="7">
    <location>
        <begin position="198"/>
        <end position="295"/>
    </location>
</feature>
<dbReference type="InterPro" id="IPR003597">
    <property type="entry name" value="Ig_C1-set"/>
</dbReference>
<accession>A0A8C5CT14</accession>
<proteinExistence type="predicted"/>
<dbReference type="InterPro" id="IPR003599">
    <property type="entry name" value="Ig_sub"/>
</dbReference>
<dbReference type="Ensembl" id="ENSGMOT00000025088.1">
    <property type="protein sequence ID" value="ENSGMOP00000066520.1"/>
    <property type="gene ID" value="ENSGMOG00000028108.1"/>
</dbReference>
<keyword evidence="4" id="KW-0472">Membrane</keyword>
<dbReference type="Proteomes" id="UP000694546">
    <property type="component" value="Chromosome 2"/>
</dbReference>
<dbReference type="PANTHER" id="PTHR19256:SF65">
    <property type="entry name" value="T CELL RECEPTOR GAMMA CONSTANT 1-RELATED"/>
    <property type="match status" value="1"/>
</dbReference>
<dbReference type="InterPro" id="IPR013783">
    <property type="entry name" value="Ig-like_fold"/>
</dbReference>
<evidence type="ECO:0000256" key="1">
    <source>
        <dbReference type="ARBA" id="ARBA00004370"/>
    </source>
</evidence>
<dbReference type="InterPro" id="IPR007110">
    <property type="entry name" value="Ig-like_dom"/>
</dbReference>
<dbReference type="SUPFAM" id="SSF48726">
    <property type="entry name" value="Immunoglobulin"/>
    <property type="match status" value="2"/>
</dbReference>
<dbReference type="SMART" id="SM00407">
    <property type="entry name" value="IGc1"/>
    <property type="match status" value="1"/>
</dbReference>
<dbReference type="InterPro" id="IPR051117">
    <property type="entry name" value="TRG_var/const_region"/>
</dbReference>
<evidence type="ECO:0000256" key="4">
    <source>
        <dbReference type="ARBA" id="ARBA00023136"/>
    </source>
</evidence>
<dbReference type="InterPro" id="IPR036179">
    <property type="entry name" value="Ig-like_dom_sf"/>
</dbReference>
<evidence type="ECO:0000256" key="5">
    <source>
        <dbReference type="ARBA" id="ARBA00023170"/>
    </source>
</evidence>
<dbReference type="GeneTree" id="ENSGT00940000163891"/>
<reference evidence="8" key="1">
    <citation type="submission" date="2025-08" db="UniProtKB">
        <authorList>
            <consortium name="Ensembl"/>
        </authorList>
    </citation>
    <scope>IDENTIFICATION</scope>
</reference>
<name>A0A8C5CT14_GADMO</name>
<evidence type="ECO:0000256" key="6">
    <source>
        <dbReference type="ARBA" id="ARBA00023319"/>
    </source>
</evidence>
<evidence type="ECO:0000256" key="2">
    <source>
        <dbReference type="ARBA" id="ARBA00022692"/>
    </source>
</evidence>
<gene>
    <name evidence="8" type="primary">LOC115559366</name>
</gene>
<dbReference type="GO" id="GO:0016020">
    <property type="term" value="C:membrane"/>
    <property type="evidence" value="ECO:0007669"/>
    <property type="project" value="UniProtKB-SubCell"/>
</dbReference>
<evidence type="ECO:0000313" key="8">
    <source>
        <dbReference type="Ensembl" id="ENSGMOP00000066520.1"/>
    </source>
</evidence>
<dbReference type="Gene3D" id="2.60.40.10">
    <property type="entry name" value="Immunoglobulins"/>
    <property type="match status" value="2"/>
</dbReference>
<protein>
    <submittedName>
        <fullName evidence="8">Immunoglobulin lambda-1 light chain-like</fullName>
    </submittedName>
</protein>
<evidence type="ECO:0000259" key="7">
    <source>
        <dbReference type="PROSITE" id="PS50835"/>
    </source>
</evidence>
<keyword evidence="2" id="KW-0812">Transmembrane</keyword>
<dbReference type="InterPro" id="IPR013106">
    <property type="entry name" value="Ig_V-set"/>
</dbReference>
<dbReference type="CDD" id="cd00099">
    <property type="entry name" value="IgV"/>
    <property type="match status" value="1"/>
</dbReference>
<dbReference type="AlphaFoldDB" id="A0A8C5CT14"/>
<comment type="subcellular location">
    <subcellularLocation>
        <location evidence="1">Membrane</location>
    </subcellularLocation>
</comment>
<dbReference type="PROSITE" id="PS50835">
    <property type="entry name" value="IG_LIKE"/>
    <property type="match status" value="1"/>
</dbReference>